<feature type="DNA-binding region" description="OmpR/PhoB-type" evidence="2">
    <location>
        <begin position="2"/>
        <end position="99"/>
    </location>
</feature>
<keyword evidence="3" id="KW-0472">Membrane</keyword>
<dbReference type="AlphaFoldDB" id="A0A7W2TWC8"/>
<evidence type="ECO:0000256" key="2">
    <source>
        <dbReference type="PROSITE-ProRule" id="PRU01091"/>
    </source>
</evidence>
<proteinExistence type="predicted"/>
<dbReference type="InterPro" id="IPR001867">
    <property type="entry name" value="OmpR/PhoB-type_DNA-bd"/>
</dbReference>
<dbReference type="RefSeq" id="WP_182171939.1">
    <property type="nucleotide sequence ID" value="NZ_JACFXU010000014.1"/>
</dbReference>
<evidence type="ECO:0000313" key="6">
    <source>
        <dbReference type="Proteomes" id="UP000539350"/>
    </source>
</evidence>
<gene>
    <name evidence="5" type="ORF">H2508_08655</name>
</gene>
<dbReference type="SMART" id="SM00862">
    <property type="entry name" value="Trans_reg_C"/>
    <property type="match status" value="1"/>
</dbReference>
<dbReference type="SUPFAM" id="SSF46894">
    <property type="entry name" value="C-terminal effector domain of the bipartite response regulators"/>
    <property type="match status" value="1"/>
</dbReference>
<dbReference type="Gene3D" id="1.10.10.10">
    <property type="entry name" value="Winged helix-like DNA-binding domain superfamily/Winged helix DNA-binding domain"/>
    <property type="match status" value="1"/>
</dbReference>
<sequence>MTTHWYFATWSFDAQSHVLETDQFSATLEPKVARLLQFLLEHNGSVLSRDELVAAVWDGRAISDEAVRRAVCQLRQVLAHDGSERYLKTVRKQGYLPQFPIASSAAPAPRRRWLLIVGLCASFALALLFAIVWLFSHYRAESFW</sequence>
<evidence type="ECO:0000256" key="1">
    <source>
        <dbReference type="ARBA" id="ARBA00023125"/>
    </source>
</evidence>
<keyword evidence="3" id="KW-1133">Transmembrane helix</keyword>
<reference evidence="5 6" key="1">
    <citation type="submission" date="2020-07" db="EMBL/GenBank/DDBJ databases">
        <title>Halieaceae bacterium, F7430, whole genome shotgun sequencing project.</title>
        <authorList>
            <person name="Jiang S."/>
            <person name="Liu Z.W."/>
            <person name="Du Z.J."/>
        </authorList>
    </citation>
    <scope>NUCLEOTIDE SEQUENCE [LARGE SCALE GENOMIC DNA]</scope>
    <source>
        <strain evidence="5 6">F7430</strain>
    </source>
</reference>
<dbReference type="PROSITE" id="PS51755">
    <property type="entry name" value="OMPR_PHOB"/>
    <property type="match status" value="1"/>
</dbReference>
<dbReference type="GO" id="GO:0003677">
    <property type="term" value="F:DNA binding"/>
    <property type="evidence" value="ECO:0007669"/>
    <property type="project" value="UniProtKB-UniRule"/>
</dbReference>
<protein>
    <submittedName>
        <fullName evidence="5">Winged helix-turn-helix domain-containing protein</fullName>
    </submittedName>
</protein>
<evidence type="ECO:0000313" key="5">
    <source>
        <dbReference type="EMBL" id="MBA6413176.1"/>
    </source>
</evidence>
<dbReference type="GO" id="GO:0000160">
    <property type="term" value="P:phosphorelay signal transduction system"/>
    <property type="evidence" value="ECO:0007669"/>
    <property type="project" value="InterPro"/>
</dbReference>
<dbReference type="Proteomes" id="UP000539350">
    <property type="component" value="Unassembled WGS sequence"/>
</dbReference>
<comment type="caution">
    <text evidence="5">The sequence shown here is derived from an EMBL/GenBank/DDBJ whole genome shotgun (WGS) entry which is preliminary data.</text>
</comment>
<dbReference type="Pfam" id="PF00486">
    <property type="entry name" value="Trans_reg_C"/>
    <property type="match status" value="1"/>
</dbReference>
<keyword evidence="1 2" id="KW-0238">DNA-binding</keyword>
<evidence type="ECO:0000259" key="4">
    <source>
        <dbReference type="PROSITE" id="PS51755"/>
    </source>
</evidence>
<organism evidence="5 6">
    <name type="scientific">Sediminihaliea albiluteola</name>
    <dbReference type="NCBI Taxonomy" id="2758564"/>
    <lineage>
        <taxon>Bacteria</taxon>
        <taxon>Pseudomonadati</taxon>
        <taxon>Pseudomonadota</taxon>
        <taxon>Gammaproteobacteria</taxon>
        <taxon>Cellvibrionales</taxon>
        <taxon>Halieaceae</taxon>
        <taxon>Sediminihaliea</taxon>
    </lineage>
</organism>
<dbReference type="GO" id="GO:0006355">
    <property type="term" value="P:regulation of DNA-templated transcription"/>
    <property type="evidence" value="ECO:0007669"/>
    <property type="project" value="InterPro"/>
</dbReference>
<keyword evidence="6" id="KW-1185">Reference proteome</keyword>
<accession>A0A7W2TWC8</accession>
<feature type="domain" description="OmpR/PhoB-type" evidence="4">
    <location>
        <begin position="2"/>
        <end position="99"/>
    </location>
</feature>
<feature type="transmembrane region" description="Helical" evidence="3">
    <location>
        <begin position="113"/>
        <end position="135"/>
    </location>
</feature>
<dbReference type="InterPro" id="IPR016032">
    <property type="entry name" value="Sig_transdc_resp-reg_C-effctor"/>
</dbReference>
<evidence type="ECO:0000256" key="3">
    <source>
        <dbReference type="SAM" id="Phobius"/>
    </source>
</evidence>
<dbReference type="CDD" id="cd00383">
    <property type="entry name" value="trans_reg_C"/>
    <property type="match status" value="1"/>
</dbReference>
<name>A0A7W2TWC8_9GAMM</name>
<dbReference type="InterPro" id="IPR036388">
    <property type="entry name" value="WH-like_DNA-bd_sf"/>
</dbReference>
<keyword evidence="3" id="KW-0812">Transmembrane</keyword>
<dbReference type="EMBL" id="JACFXU010000014">
    <property type="protein sequence ID" value="MBA6413176.1"/>
    <property type="molecule type" value="Genomic_DNA"/>
</dbReference>